<name>A0ABS1KWZ4_9BACT</name>
<proteinExistence type="predicted"/>
<comment type="caution">
    <text evidence="2">The sequence shown here is derived from an EMBL/GenBank/DDBJ whole genome shotgun (WGS) entry which is preliminary data.</text>
</comment>
<protein>
    <submittedName>
        <fullName evidence="2">T9SS type A sorting domain-containing protein</fullName>
    </submittedName>
</protein>
<organism evidence="2 3">
    <name type="scientific">Chryseolinea lacunae</name>
    <dbReference type="NCBI Taxonomy" id="2801331"/>
    <lineage>
        <taxon>Bacteria</taxon>
        <taxon>Pseudomonadati</taxon>
        <taxon>Bacteroidota</taxon>
        <taxon>Cytophagia</taxon>
        <taxon>Cytophagales</taxon>
        <taxon>Fulvivirgaceae</taxon>
        <taxon>Chryseolinea</taxon>
    </lineage>
</organism>
<reference evidence="2 3" key="1">
    <citation type="submission" date="2021-01" db="EMBL/GenBank/DDBJ databases">
        <title>Chryseolinea sp. Jin1 Genome sequencing and assembly.</title>
        <authorList>
            <person name="Kim I."/>
        </authorList>
    </citation>
    <scope>NUCLEOTIDE SEQUENCE [LARGE SCALE GENOMIC DNA]</scope>
    <source>
        <strain evidence="2 3">Jin1</strain>
    </source>
</reference>
<dbReference type="Pfam" id="PF19081">
    <property type="entry name" value="Ig_7"/>
    <property type="match status" value="1"/>
</dbReference>
<evidence type="ECO:0000313" key="2">
    <source>
        <dbReference type="EMBL" id="MBL0743855.1"/>
    </source>
</evidence>
<dbReference type="RefSeq" id="WP_202013396.1">
    <property type="nucleotide sequence ID" value="NZ_JAERRB010000008.1"/>
</dbReference>
<feature type="domain" description="Ig-like" evidence="1">
    <location>
        <begin position="1426"/>
        <end position="1501"/>
    </location>
</feature>
<keyword evidence="3" id="KW-1185">Reference proteome</keyword>
<accession>A0ABS1KWZ4</accession>
<gene>
    <name evidence="2" type="ORF">JI741_21670</name>
</gene>
<dbReference type="EMBL" id="JAERRB010000008">
    <property type="protein sequence ID" value="MBL0743855.1"/>
    <property type="molecule type" value="Genomic_DNA"/>
</dbReference>
<evidence type="ECO:0000259" key="1">
    <source>
        <dbReference type="Pfam" id="PF19081"/>
    </source>
</evidence>
<sequence>MITIRSPHVVTVTANVTIDQTVVDAGGTMTVDAGVNVTLANGTGTEIALNGTMNLSGTITFGGIPNRTMVVAGTLNNQGTLSGATVLKLSFLSGASYNHLFTTGGTIPLATWDANSTMSVTGFTTGVLVAPTNLNQSFGIFVWNCPGQASDDGFLSLGGFPVSVTGDFRIVDTGGDALYHSLGAGGTLNIGDDLEVTGGTFAFVSGTSGTLAISGDIDISGTGYIQFADDQDLTMTCNGNFILNTDGQVDFAATTAVTTFNLKGNYTQTGGSLFTSGGVSNFVFNGTTPQIYTSTLTPIGGTINYNIANGASVSLATDNFFGGAGSFTLSDGATLQVGSTAVAGAIQTGPFNGNIRVTGTRTFASGSTIIYNGAAAQFIGLGHPGTTGVTTQINNTNGVSLASDVTFGGPLTLTNGNLSVLNRTLTIGGDLTMNSNSIAVLPTSNIAITGNGSFGAGNPNGILNLTGTAPLTINNFTLNRTNGRVWVFDDFKINGVFTQSQGDLDIRGFLLTLSGPVSITGGTLIVNEYARLQVDGTGTMTGNVNFVNEGGSPMLAINMNRPAETLSVGSALDLTQLNLTAGAFSPSPTFRMATAGTITRAAGTITTAPGAVSAYNVIYNTSSNISTGPELPYNPNDTRLTDVTNLGTGIISLSQPTTINGTLTLSNGTFNAGSNAVIFRGNIVSNAGGTFTSSPVKFDGTSVVSGSIPLNLGAFEVNLNHTLNLGTGTTVNIAGNVTNNGKIYGGTSTAVFNGNTTLTNTTDVLLLGNFNNVQVTGALTLDLADFLEPVPDSALYRIQVAGTWNVSGGTFTPGISRVDFVGTNQTITSGGQPFYSVYVLGTGTTTLGQAMTVVNDLKIGSTSTLDASTNNYQISIAEDFVTDGTFVARQGKVLFNGIGTIQSITRTTGSGPVGLYNLEVSKSGTPNPLNILTPVDVQHFVTVSTAHTINAGTNQLRLLSNAAFTARVTQLATGASITGSVIVQRYMPNTSGSVSYRYLSAPVTGSTVTDWRTEIPITAIYWYDETNYTAGPSLEARYRSYALTGALTQGRGYAANVNTAGVATFDSRGTLGQGAVPVPVTAHSAGGNDGWNLIGNPYPSAINWNNVTIPTGLNNAIYISDNFNNSGQGTGLKYVSYVNGVPSVQGYAGLIAQGQAFWVRATANATVTFQEDDKDNGAAQFFREEDIPNLLRIAMKGQSLEDETVLRLHAPATDSFDPQYDAYKLLNSKLSLSTITTDNLSLSINSMGALDCDKKIPLAMVGAVKGTYQMSFTGLPSFSANMNLYLVDQLQNTTVNLRDASTYSFTVSATDLPNLSKRFYLTVGKASVKTDLTVSGESTCATNSFANVTLEQSQADVLYAIQYKDQVTDYFKGTGNVLSIPVSTALLAAGENEVIVLAKASSCVTMPLQTKPVIKIVSKGVVSRVEEGNVCQSGAATLTAEGASADGWYNWYEDITDTAPIAGQQGASFETPVINKTKTYYVSAVNAMGCEGDRIAVKANVAQVEPVTVTGAGTTLTSSYATGNQWLRNGAVITGATTNKFEVTETGVYTVEVTVGDCKTTSTAREVTITANETGVNGNDAVSIYPNPTVRKVLVRVSSTNKDVKATLIDAAGVEVDAHSLKGESGVKEAEFDLGNRAIGVYYLLIVDGQKRFTEKIVKIK</sequence>
<dbReference type="InterPro" id="IPR026444">
    <property type="entry name" value="Secre_tail"/>
</dbReference>
<dbReference type="Proteomes" id="UP000613030">
    <property type="component" value="Unassembled WGS sequence"/>
</dbReference>
<dbReference type="NCBIfam" id="TIGR04183">
    <property type="entry name" value="Por_Secre_tail"/>
    <property type="match status" value="1"/>
</dbReference>
<dbReference type="InterPro" id="IPR044023">
    <property type="entry name" value="Ig_7"/>
</dbReference>
<evidence type="ECO:0000313" key="3">
    <source>
        <dbReference type="Proteomes" id="UP000613030"/>
    </source>
</evidence>